<proteinExistence type="inferred from homology"/>
<dbReference type="AlphaFoldDB" id="A0AAD4SWN4"/>
<dbReference type="EMBL" id="JAJJMB010008202">
    <property type="protein sequence ID" value="KAI3925114.1"/>
    <property type="molecule type" value="Genomic_DNA"/>
</dbReference>
<comment type="subcellular location">
    <subcellularLocation>
        <location evidence="1">Secreted</location>
        <location evidence="1">Extracellular space</location>
        <location evidence="1">Extracellular matrix</location>
    </subcellularLocation>
</comment>
<gene>
    <name evidence="5" type="ORF">MKW98_009764</name>
</gene>
<keyword evidence="3" id="KW-0272">Extracellular matrix</keyword>
<evidence type="ECO:0000256" key="2">
    <source>
        <dbReference type="ARBA" id="ARBA00007865"/>
    </source>
</evidence>
<keyword evidence="4" id="KW-0732">Signal</keyword>
<dbReference type="InterPro" id="IPR007325">
    <property type="entry name" value="KFase/CYL"/>
</dbReference>
<evidence type="ECO:0000256" key="1">
    <source>
        <dbReference type="ARBA" id="ARBA00004498"/>
    </source>
</evidence>
<dbReference type="Pfam" id="PF04199">
    <property type="entry name" value="Cyclase"/>
    <property type="match status" value="1"/>
</dbReference>
<dbReference type="Gene3D" id="3.50.30.50">
    <property type="entry name" value="Putative cyclase"/>
    <property type="match status" value="1"/>
</dbReference>
<accession>A0AAD4SWN4</accession>
<name>A0AAD4SWN4_9MAGN</name>
<keyword evidence="6" id="KW-1185">Reference proteome</keyword>
<dbReference type="InterPro" id="IPR037175">
    <property type="entry name" value="KFase_sf"/>
</dbReference>
<evidence type="ECO:0008006" key="7">
    <source>
        <dbReference type="Google" id="ProtNLM"/>
    </source>
</evidence>
<dbReference type="Proteomes" id="UP001202328">
    <property type="component" value="Unassembled WGS sequence"/>
</dbReference>
<protein>
    <recommendedName>
        <fullName evidence="7">Cyclase-like protein 2</fullName>
    </recommendedName>
</protein>
<feature type="signal peptide" evidence="4">
    <location>
        <begin position="1"/>
        <end position="26"/>
    </location>
</feature>
<dbReference type="GO" id="GO:0019441">
    <property type="term" value="P:L-tryptophan catabolic process to kynurenine"/>
    <property type="evidence" value="ECO:0007669"/>
    <property type="project" value="InterPro"/>
</dbReference>
<comment type="similarity">
    <text evidence="2">Belongs to the Cyclase 1 superfamily.</text>
</comment>
<evidence type="ECO:0000256" key="3">
    <source>
        <dbReference type="ARBA" id="ARBA00022530"/>
    </source>
</evidence>
<reference evidence="5" key="1">
    <citation type="submission" date="2022-04" db="EMBL/GenBank/DDBJ databases">
        <title>A functionally conserved STORR gene fusion in Papaver species that diverged 16.8 million years ago.</title>
        <authorList>
            <person name="Catania T."/>
        </authorList>
    </citation>
    <scope>NUCLEOTIDE SEQUENCE</scope>
    <source>
        <strain evidence="5">S-188037</strain>
    </source>
</reference>
<comment type="caution">
    <text evidence="5">The sequence shown here is derived from an EMBL/GenBank/DDBJ whole genome shotgun (WGS) entry which is preliminary data.</text>
</comment>
<organism evidence="5 6">
    <name type="scientific">Papaver atlanticum</name>
    <dbReference type="NCBI Taxonomy" id="357466"/>
    <lineage>
        <taxon>Eukaryota</taxon>
        <taxon>Viridiplantae</taxon>
        <taxon>Streptophyta</taxon>
        <taxon>Embryophyta</taxon>
        <taxon>Tracheophyta</taxon>
        <taxon>Spermatophyta</taxon>
        <taxon>Magnoliopsida</taxon>
        <taxon>Ranunculales</taxon>
        <taxon>Papaveraceae</taxon>
        <taxon>Papaveroideae</taxon>
        <taxon>Papaver</taxon>
    </lineage>
</organism>
<keyword evidence="3" id="KW-0964">Secreted</keyword>
<evidence type="ECO:0000313" key="5">
    <source>
        <dbReference type="EMBL" id="KAI3925114.1"/>
    </source>
</evidence>
<dbReference type="PANTHER" id="PTHR31118">
    <property type="entry name" value="CYCLASE-LIKE PROTEIN 2"/>
    <property type="match status" value="1"/>
</dbReference>
<dbReference type="GO" id="GO:0004061">
    <property type="term" value="F:arylformamidase activity"/>
    <property type="evidence" value="ECO:0007669"/>
    <property type="project" value="InterPro"/>
</dbReference>
<sequence>MEFPWSCILICTVYTIFILGSSSSLASSPLIEAYPSSYGHECDIVLPPPPKREVYGKNGRIIDITHEMRSDLPIFGSPEGVGQLVRLAVSMKNGSLYNISELKLITHTGTHVDAPGHFYDHYFDAGFDVNSLDLDLLNGPVLLVDVPRNMNITAEAMESLNIPRGVRRVIFRTLNTDRLLMYKNQFDTSFVGFTQDGAQWLKDHTDIKMVGVDYLSVASWDDNVSAHLVFLESRDIIIVEGLKLDAIDAGLYSSVHCLPLRLVGAEGSPIRCILIK</sequence>
<feature type="chain" id="PRO_5042094082" description="Cyclase-like protein 2" evidence="4">
    <location>
        <begin position="27"/>
        <end position="276"/>
    </location>
</feature>
<dbReference type="PANTHER" id="PTHR31118:SF12">
    <property type="entry name" value="CYCLASE-LIKE PROTEIN 2"/>
    <property type="match status" value="1"/>
</dbReference>
<evidence type="ECO:0000256" key="4">
    <source>
        <dbReference type="SAM" id="SignalP"/>
    </source>
</evidence>
<dbReference type="SUPFAM" id="SSF102198">
    <property type="entry name" value="Putative cyclase"/>
    <property type="match status" value="1"/>
</dbReference>
<evidence type="ECO:0000313" key="6">
    <source>
        <dbReference type="Proteomes" id="UP001202328"/>
    </source>
</evidence>